<keyword evidence="3" id="KW-0221">Differentiation</keyword>
<feature type="compositionally biased region" description="Basic and acidic residues" evidence="6">
    <location>
        <begin position="2642"/>
        <end position="2665"/>
    </location>
</feature>
<organism evidence="7 8">
    <name type="scientific">Brassica napus</name>
    <name type="common">Rape</name>
    <dbReference type="NCBI Taxonomy" id="3708"/>
    <lineage>
        <taxon>Eukaryota</taxon>
        <taxon>Viridiplantae</taxon>
        <taxon>Streptophyta</taxon>
        <taxon>Embryophyta</taxon>
        <taxon>Tracheophyta</taxon>
        <taxon>Spermatophyta</taxon>
        <taxon>Magnoliopsida</taxon>
        <taxon>eudicotyledons</taxon>
        <taxon>Gunneridae</taxon>
        <taxon>Pentapetalae</taxon>
        <taxon>rosids</taxon>
        <taxon>malvids</taxon>
        <taxon>Brassicales</taxon>
        <taxon>Brassicaceae</taxon>
        <taxon>Brassiceae</taxon>
        <taxon>Brassica</taxon>
    </lineage>
</organism>
<feature type="region of interest" description="Disordered" evidence="6">
    <location>
        <begin position="2961"/>
        <end position="3026"/>
    </location>
</feature>
<dbReference type="InterPro" id="IPR012474">
    <property type="entry name" value="Frigida"/>
</dbReference>
<feature type="region of interest" description="Disordered" evidence="6">
    <location>
        <begin position="2640"/>
        <end position="2706"/>
    </location>
</feature>
<feature type="region of interest" description="Disordered" evidence="6">
    <location>
        <begin position="777"/>
        <end position="796"/>
    </location>
</feature>
<sequence>MVIYFAICVASASLFIKFRALVEIWLVGKLFRGKGKAMKGIKEENVVNEFRVRGECLHSALDKVNAHASDVLLFSVQWKDLNEYLESVKGKLKERFRELESKEVELKGQSFALEERAKVVEEAEAKVADLEMKSDGIRMDVEAMKKELNFFTKQVEVSVGESNAEEARLSQLRRLVEECEEERMLKESQLGLKGEELAKLETDIERCCAEVSAEMERLRGAQIHRRQLDEEVERKTKDLALVQSKLEECEKMFETRSSELVETQDELECKREDLGQLEAELERHRVKVITEKDHWERTRDHGRELEEEISRKKKELESVIEQLDSKQKLLETQSSELVSKEKEFEALSLDIGLSEQKVMSLNNDMKEICQRVESKGKELEKVQRLIKERSVHCESLKLLIEERSEELDSKVKQHDEITDDIRKLSLEIVFKEKTLKRAEVFIQQLSEKQDSAEEKLDSTRRDLASCIDEHESMERDLISVKDIYRECLEDLEIKEKELKCVESILTERNKQVEEREKMMQHLNSSIEKLMGQLKLKQEEVCSIKKTIKECSRLELKEKELSAREARIDHKAQQLISTEQKLPKSSKKTELKAKKQGNTVQQADLVRDANVRDEKTLQLLLRGHLKKRDQLHLDVLSSIKRSSDPAKLVLETVNGLYAAHQRTEATNLDPKSVQRSSICLLECLMDMSPNPTAEVQGEAFKFATEWKNITLVEAENPVEVLEFLNFLAAFSFAYAFDADQVQSLFDVDFLCKYGLSLCKALGVSALAPVNNNVLSLEDKPEQQPREAPVINSSDPCSLDVQQSIASPHLPDEDSLRDIEDSTSFSPNEVSTKLRMLKYPGRFVLTCLDDALIGARRRGELSLAEPIVKTFVPLLEELARGVVSTDDPGLQSDATKVAREWVRMMGASVEKSELEVWAFLQFIVAFGLRIQPDQNLQLASRVTHFKQAPRLFQSLGLSDAIPNFVTQLLDKAIYIPAIRFMLYFNVTNNFSPLEFLKEQIISLRRSAKQKRTTHESQADAATMRDIMELIEDFQLEIDIPVALILRFMVPRDIHNLPVQASDTVFQSSCIATDGSNPSHPTIFDAAPDQPVNVETYEAGGSTEFQGQSSHQAGSKRPRVVEDPEGSRPEIKVENVGNECRVRGEGLRKALDKVNAHASDILVFNVQWKDLNEYVESVQGKLEERFRELERSKLEERSKEVELKGQNFGLEERVKVVEEAEAKVADLEMKSDGVRMDVEAMKKELSFLTEQVEVSLGKSNAEEARLSRLRQLLAKMETDLEKCRDDVSAEMEVLSRTQTHRRELDEEVERKTKDLTLVQKKLAECEKLFETSTSELVKTQGELECKREDLGQMEADFQRHRVKVITEKDDWERTQTHSRELEEEIERKRKDLTMVLDKIEECERHLESVEEQLDSQRKLRETQSSELVSKEKELQALSLDIDLREQTVISLNNDMESKAKELENVQKLIEERSAHCESFKLLIEEHSEELVSKEKRYDEITDDIRKLSLEIVFQEKTLGRAQAFIKKLSEKQDSAENKVDWTEKKLNSTRRHLERCIAKHKSKKKELRSVKDRYRDCLEDLDIKEKELKSVESILTERNKQVEEGEKMMQDLNSSIEELMGQLKLKQEEVCSINKTITECSGELKAKMKQRDQVQSSLTDLIAELSSVKKKIQDSLKELQSKEVELKDKSFALEERAKKVEEAEARLVDLERKSDGFQMKVEAKRKELNFIKNQVEVSLAESNAEEVRLSELRRLASELSEVVETCRQMKTDLERYHAQVSAEMETLRKLEEAAERKLKDLTLVQDNIAECEKMFETRSSELVSKEKELEVLSLKIDLREQTVMSLNSDMKEACQRMENIQKLIEERSGQCESLKLLFEKHNEQLASAEIAPSLTPVNNVLSLDVKPEEPVNNSVASHFPNEDAILRDIEDSTSLSLNEVSTELQMFKDPGRFVLTSVEKALTDASERGELSLEEPILMALVPLLEELARVGISTDPGLQSDATKVAREWVRMMGASVEKSQLEAWAFLQFILAFGLVKQTQPDQTLQLASYVSHFKHAPKLFESLGLTHAIPGFVTELLNKAMCIPAVRFMFYFKVENNFSPLEILKEQINNLRRSAKESRRYESQAEANRDAAILRDMMELIEDFKLEMDIPVDLIFKFMVPREFQIQNQRIQSTHMQASDTVFQNSCIATDVSNPSLPTSFSAVPNQPVETYEAGGTTGFQGQSSHQAGFKRPRGVEDPEGSRLKARSSLALVDLSKHNFHRTLDSLQESAHSLLLLSVQWKEIEGHFDSTKGLLEDRAKELQAREESLNGRAMELEDKEKELSSVHDSFKAKVDEFEKMEVRFHSECKEALETRKAEFEGFTKRIESMEKELEQQRDLRHEFEPLVSMLGKDKGCSSVATSVDDLVKRNQALARMIPCLDPAKLVLDAIQASLKDFNDSVVLKSCTVLLEKLMEMNLPITWEVNQEATQIGINWISMAKANTNNDSLVLCCLLFLAAYGLASVTTREVLLTLLERFLLYDQAPRLFRLLELEHSVYGVVETLKNKEEYLAVLRFICEFRLYKLCPRGRPGALLHAYLISSERAARVPFGTVNLMEAQKARKEKIKADATMALECIQERKAEHMFPPKILNKLSLLKNGESAAKRAMEPVHKSSENQDTTKRQRLTEPTTPTQNSTGEKIDESGVNHQPDGKETHPPSTEAKPNNLCGSINADMLREILEKKPLESDLSNAFRCTSNPAKLVLDTSMSLCPTNLEGSSYQFKLLITSDSCNLLLDQLKKLPVQIGHPVKGDAKKLAVYWREKITKNKSDELEVVCFLKFLGIYGIVSEFKTSDLLTLLDNSYWHTASPDLCQFLGFIQDLIKTGHRLKAVNYIYSFGMLHKFHPVSAIINDSLRITKESAEKAFRDAENEPASQVAAIDRQIRSLRAGIKCITCHKLESEFQLEDLEERIKSLLKLRRNVSDTAEPPSLGEVGSVSSNNTRLEHSATVVSSSASKPGSRGQKRSQSSVHVASYTSNHVPEHGSSLNQRLTWPVDHYGRGFNSDYNHNQWTQPEGPPQYQYHQYYQQYDPYHRNHF</sequence>
<keyword evidence="5" id="KW-0175">Coiled coil</keyword>
<feature type="coiled-coil region" evidence="5">
    <location>
        <begin position="519"/>
        <end position="563"/>
    </location>
</feature>
<keyword evidence="4" id="KW-0287">Flowering</keyword>
<comment type="similarity">
    <text evidence="1">Belongs to the Frigida family.</text>
</comment>
<evidence type="ECO:0000256" key="1">
    <source>
        <dbReference type="ARBA" id="ARBA00008956"/>
    </source>
</evidence>
<protein>
    <recommendedName>
        <fullName evidence="9">FRIGIDA-like protein</fullName>
    </recommendedName>
</protein>
<keyword evidence="8" id="KW-1185">Reference proteome</keyword>
<evidence type="ECO:0000256" key="6">
    <source>
        <dbReference type="SAM" id="MobiDB-lite"/>
    </source>
</evidence>
<proteinExistence type="inferred from homology"/>
<feature type="compositionally biased region" description="Basic and acidic residues" evidence="6">
    <location>
        <begin position="2234"/>
        <end position="2243"/>
    </location>
</feature>
<feature type="region of interest" description="Disordered" evidence="6">
    <location>
        <begin position="1099"/>
        <end position="1127"/>
    </location>
</feature>
<dbReference type="PANTHER" id="PTHR31791:SF60">
    <property type="entry name" value="FRIGIDA-LIKE PROTEIN 5"/>
    <property type="match status" value="1"/>
</dbReference>
<comment type="caution">
    <text evidence="7">The sequence shown here is derived from an EMBL/GenBank/DDBJ whole genome shotgun (WGS) entry which is preliminary data.</text>
</comment>
<feature type="compositionally biased region" description="Polar residues" evidence="6">
    <location>
        <begin position="1100"/>
        <end position="1110"/>
    </location>
</feature>
<evidence type="ECO:0000256" key="2">
    <source>
        <dbReference type="ARBA" id="ARBA00022473"/>
    </source>
</evidence>
<feature type="coiled-coil region" evidence="5">
    <location>
        <begin position="1840"/>
        <end position="1888"/>
    </location>
</feature>
<feature type="coiled-coil region" evidence="5">
    <location>
        <begin position="1207"/>
        <end position="1318"/>
    </location>
</feature>
<feature type="coiled-coil region" evidence="5">
    <location>
        <begin position="1599"/>
        <end position="1626"/>
    </location>
</feature>
<evidence type="ECO:0000313" key="7">
    <source>
        <dbReference type="EMBL" id="KAH0908584.1"/>
    </source>
</evidence>
<feature type="coiled-coil region" evidence="5">
    <location>
        <begin position="225"/>
        <end position="333"/>
    </location>
</feature>
<keyword evidence="2" id="KW-0217">Developmental protein</keyword>
<feature type="compositionally biased region" description="Polar residues" evidence="6">
    <location>
        <begin position="2666"/>
        <end position="2677"/>
    </location>
</feature>
<feature type="coiled-coil region" evidence="5">
    <location>
        <begin position="89"/>
        <end position="189"/>
    </location>
</feature>
<feature type="compositionally biased region" description="Polar residues" evidence="6">
    <location>
        <begin position="3003"/>
        <end position="3026"/>
    </location>
</feature>
<feature type="coiled-coil region" evidence="5">
    <location>
        <begin position="2292"/>
        <end position="2319"/>
    </location>
</feature>
<name>A0ABQ8BUW1_BRANA</name>
<evidence type="ECO:0000256" key="3">
    <source>
        <dbReference type="ARBA" id="ARBA00022782"/>
    </source>
</evidence>
<feature type="coiled-coil region" evidence="5">
    <location>
        <begin position="1770"/>
        <end position="1804"/>
    </location>
</feature>
<feature type="coiled-coil region" evidence="5">
    <location>
        <begin position="2352"/>
        <end position="2379"/>
    </location>
</feature>
<feature type="coiled-coil region" evidence="5">
    <location>
        <begin position="435"/>
        <end position="462"/>
    </location>
</feature>
<evidence type="ECO:0008006" key="9">
    <source>
        <dbReference type="Google" id="ProtNLM"/>
    </source>
</evidence>
<dbReference type="Proteomes" id="UP000824890">
    <property type="component" value="Unassembled WGS sequence"/>
</dbReference>
<reference evidence="7 8" key="1">
    <citation type="submission" date="2021-05" db="EMBL/GenBank/DDBJ databases">
        <title>Genome Assembly of Synthetic Allotetraploid Brassica napus Reveals Homoeologous Exchanges between Subgenomes.</title>
        <authorList>
            <person name="Davis J.T."/>
        </authorList>
    </citation>
    <scope>NUCLEOTIDE SEQUENCE [LARGE SCALE GENOMIC DNA]</scope>
    <source>
        <strain evidence="8">cv. Da-Ae</strain>
        <tissue evidence="7">Seedling</tissue>
    </source>
</reference>
<evidence type="ECO:0000256" key="5">
    <source>
        <dbReference type="SAM" id="Coils"/>
    </source>
</evidence>
<dbReference type="Pfam" id="PF07899">
    <property type="entry name" value="Frigida"/>
    <property type="match status" value="5"/>
</dbReference>
<dbReference type="PANTHER" id="PTHR31791">
    <property type="entry name" value="FRIGIDA-LIKE PROTEIN 3-RELATED"/>
    <property type="match status" value="1"/>
</dbReference>
<feature type="region of interest" description="Disordered" evidence="6">
    <location>
        <begin position="2216"/>
        <end position="2243"/>
    </location>
</feature>
<dbReference type="Gene3D" id="1.10.287.1490">
    <property type="match status" value="1"/>
</dbReference>
<accession>A0ABQ8BUW1</accession>
<feature type="coiled-coil region" evidence="5">
    <location>
        <begin position="1655"/>
        <end position="1724"/>
    </location>
</feature>
<evidence type="ECO:0000256" key="4">
    <source>
        <dbReference type="ARBA" id="ARBA00023089"/>
    </source>
</evidence>
<feature type="compositionally biased region" description="Basic and acidic residues" evidence="6">
    <location>
        <begin position="1116"/>
        <end position="1127"/>
    </location>
</feature>
<gene>
    <name evidence="7" type="ORF">HID58_031905</name>
</gene>
<feature type="compositionally biased region" description="Basic and acidic residues" evidence="6">
    <location>
        <begin position="2678"/>
        <end position="2695"/>
    </location>
</feature>
<dbReference type="SUPFAM" id="SSF57997">
    <property type="entry name" value="Tropomyosin"/>
    <property type="match status" value="1"/>
</dbReference>
<feature type="coiled-coil region" evidence="5">
    <location>
        <begin position="1375"/>
        <end position="1542"/>
    </location>
</feature>
<dbReference type="EMBL" id="JAGKQM010000009">
    <property type="protein sequence ID" value="KAH0908584.1"/>
    <property type="molecule type" value="Genomic_DNA"/>
</dbReference>
<evidence type="ECO:0000313" key="8">
    <source>
        <dbReference type="Proteomes" id="UP000824890"/>
    </source>
</evidence>